<dbReference type="PROSITE" id="PS51186">
    <property type="entry name" value="GNAT"/>
    <property type="match status" value="1"/>
</dbReference>
<name>A0A5M4B300_9BACT</name>
<dbReference type="Pfam" id="PF13302">
    <property type="entry name" value="Acetyltransf_3"/>
    <property type="match status" value="1"/>
</dbReference>
<keyword evidence="2" id="KW-0808">Transferase</keyword>
<sequence length="166" mass="18713">MNLPPYAIFPNISGDKVSLRQIQPSDIPAIIDISFYDAVKASTTEEAMEMQEKINQDYEQRKSIHWGIFDNASGDIVGTCGFYRGFPEDAGELGCVLLPQFRGQGFMTAAMQLAIDFGIGHMKLRRIWAATATENHKARKLFERLNFKEVRELPDGEVELELVQEA</sequence>
<dbReference type="EMBL" id="BLAX01000001">
    <property type="protein sequence ID" value="GET34057.1"/>
    <property type="molecule type" value="Genomic_DNA"/>
</dbReference>
<evidence type="ECO:0000313" key="2">
    <source>
        <dbReference type="EMBL" id="GET34057.1"/>
    </source>
</evidence>
<dbReference type="InterPro" id="IPR016181">
    <property type="entry name" value="Acyl_CoA_acyltransferase"/>
</dbReference>
<dbReference type="Gene3D" id="3.40.630.30">
    <property type="match status" value="1"/>
</dbReference>
<proteinExistence type="predicted"/>
<accession>A0A5M4B300</accession>
<gene>
    <name evidence="2" type="ORF">PbJCM13498_29200</name>
</gene>
<dbReference type="InterPro" id="IPR000182">
    <property type="entry name" value="GNAT_dom"/>
</dbReference>
<evidence type="ECO:0000313" key="3">
    <source>
        <dbReference type="Proteomes" id="UP000391834"/>
    </source>
</evidence>
<dbReference type="PANTHER" id="PTHR43792">
    <property type="entry name" value="GNAT FAMILY, PUTATIVE (AFU_ORTHOLOGUE AFUA_3G00765)-RELATED-RELATED"/>
    <property type="match status" value="1"/>
</dbReference>
<dbReference type="SUPFAM" id="SSF55729">
    <property type="entry name" value="Acyl-CoA N-acyltransferases (Nat)"/>
    <property type="match status" value="1"/>
</dbReference>
<dbReference type="CDD" id="cd04301">
    <property type="entry name" value="NAT_SF"/>
    <property type="match status" value="1"/>
</dbReference>
<feature type="domain" description="N-acetyltransferase" evidence="1">
    <location>
        <begin position="17"/>
        <end position="166"/>
    </location>
</feature>
<reference evidence="2 3" key="1">
    <citation type="submission" date="2019-10" db="EMBL/GenBank/DDBJ databases">
        <title>Prolixibacter strains distinguished by the presence of nitrate reductase genes were adept at nitrate-dependent anaerobic corrosion of metallic iron and carbon steel.</title>
        <authorList>
            <person name="Iino T."/>
            <person name="Shono N."/>
            <person name="Ito K."/>
            <person name="Nakamura R."/>
            <person name="Sueoka K."/>
            <person name="Harayama S."/>
            <person name="Ohkuma M."/>
        </authorList>
    </citation>
    <scope>NUCLEOTIDE SEQUENCE [LARGE SCALE GENOMIC DNA]</scope>
    <source>
        <strain evidence="2 3">JCM 13498</strain>
    </source>
</reference>
<dbReference type="GO" id="GO:0008999">
    <property type="term" value="F:protein-N-terminal-alanine acetyltransferase activity"/>
    <property type="evidence" value="ECO:0007669"/>
    <property type="project" value="TreeGrafter"/>
</dbReference>
<comment type="caution">
    <text evidence="2">The sequence shown here is derived from an EMBL/GenBank/DDBJ whole genome shotgun (WGS) entry which is preliminary data.</text>
</comment>
<protein>
    <submittedName>
        <fullName evidence="2">N-acetyltransferase</fullName>
    </submittedName>
</protein>
<evidence type="ECO:0000259" key="1">
    <source>
        <dbReference type="PROSITE" id="PS51186"/>
    </source>
</evidence>
<organism evidence="2 3">
    <name type="scientific">Prolixibacter bellariivorans</name>
    <dbReference type="NCBI Taxonomy" id="314319"/>
    <lineage>
        <taxon>Bacteria</taxon>
        <taxon>Pseudomonadati</taxon>
        <taxon>Bacteroidota</taxon>
        <taxon>Bacteroidia</taxon>
        <taxon>Marinilabiliales</taxon>
        <taxon>Prolixibacteraceae</taxon>
        <taxon>Prolixibacter</taxon>
    </lineage>
</organism>
<dbReference type="AlphaFoldDB" id="A0A5M4B300"/>
<dbReference type="Proteomes" id="UP000391834">
    <property type="component" value="Unassembled WGS sequence"/>
</dbReference>
<dbReference type="OrthoDB" id="9811523at2"/>
<dbReference type="RefSeq" id="WP_025863927.1">
    <property type="nucleotide sequence ID" value="NZ_BLAX01000001.1"/>
</dbReference>
<dbReference type="InterPro" id="IPR051531">
    <property type="entry name" value="N-acetyltransferase"/>
</dbReference>
<keyword evidence="3" id="KW-1185">Reference proteome</keyword>
<dbReference type="GO" id="GO:0005737">
    <property type="term" value="C:cytoplasm"/>
    <property type="evidence" value="ECO:0007669"/>
    <property type="project" value="TreeGrafter"/>
</dbReference>
<dbReference type="PANTHER" id="PTHR43792:SF9">
    <property type="entry name" value="RIBOSOMAL-PROTEIN-ALANINE ACETYLTRANSFERASE"/>
    <property type="match status" value="1"/>
</dbReference>